<sequence length="108" mass="12614">MTIENHKSRTEVRHGLREDDREAEISVLAGIHVGSCRPVRDSWPRFTIVSSDLDMRQSTFDYSLSRFHIQNGANAKFRRMGIARRTLEQPPHVFWRRWFGNSQSASLD</sequence>
<proteinExistence type="predicted"/>
<protein>
    <submittedName>
        <fullName evidence="1">Uncharacterized protein</fullName>
    </submittedName>
</protein>
<keyword evidence="2" id="KW-1185">Reference proteome</keyword>
<dbReference type="Proteomes" id="UP000494115">
    <property type="component" value="Unassembled WGS sequence"/>
</dbReference>
<name>A0A6S7BGL6_9BURK</name>
<reference evidence="1 2" key="1">
    <citation type="submission" date="2020-04" db="EMBL/GenBank/DDBJ databases">
        <authorList>
            <person name="De Canck E."/>
        </authorList>
    </citation>
    <scope>NUCLEOTIDE SEQUENCE [LARGE SCALE GENOMIC DNA]</scope>
    <source>
        <strain evidence="1 2">LMG 28138</strain>
    </source>
</reference>
<organism evidence="1 2">
    <name type="scientific">Pararobbsia alpina</name>
    <dbReference type="NCBI Taxonomy" id="621374"/>
    <lineage>
        <taxon>Bacteria</taxon>
        <taxon>Pseudomonadati</taxon>
        <taxon>Pseudomonadota</taxon>
        <taxon>Betaproteobacteria</taxon>
        <taxon>Burkholderiales</taxon>
        <taxon>Burkholderiaceae</taxon>
        <taxon>Pararobbsia</taxon>
    </lineage>
</organism>
<dbReference type="EMBL" id="CADIKM010000012">
    <property type="protein sequence ID" value="CAB3790583.1"/>
    <property type="molecule type" value="Genomic_DNA"/>
</dbReference>
<dbReference type="RefSeq" id="WP_175105548.1">
    <property type="nucleotide sequence ID" value="NZ_CADIKM010000012.1"/>
</dbReference>
<gene>
    <name evidence="1" type="ORF">LMG28138_03017</name>
</gene>
<accession>A0A6S7BGL6</accession>
<dbReference type="AlphaFoldDB" id="A0A6S7BGL6"/>
<evidence type="ECO:0000313" key="2">
    <source>
        <dbReference type="Proteomes" id="UP000494115"/>
    </source>
</evidence>
<evidence type="ECO:0000313" key="1">
    <source>
        <dbReference type="EMBL" id="CAB3790583.1"/>
    </source>
</evidence>